<dbReference type="InterPro" id="IPR034075">
    <property type="entry name" value="Glr3161-like_dom"/>
</dbReference>
<evidence type="ECO:0000256" key="3">
    <source>
        <dbReference type="ARBA" id="ARBA00022825"/>
    </source>
</evidence>
<dbReference type="SUPFAM" id="SSF49313">
    <property type="entry name" value="Cadherin-like"/>
    <property type="match status" value="1"/>
</dbReference>
<comment type="caution">
    <text evidence="6">The sequence shown here is derived from an EMBL/GenBank/DDBJ whole genome shotgun (WGS) entry which is preliminary data.</text>
</comment>
<keyword evidence="2" id="KW-0378">Hydrolase</keyword>
<dbReference type="GO" id="GO:0004252">
    <property type="term" value="F:serine-type endopeptidase activity"/>
    <property type="evidence" value="ECO:0007669"/>
    <property type="project" value="InterPro"/>
</dbReference>
<accession>A0A6M0IE00</accession>
<dbReference type="Pfam" id="PF05345">
    <property type="entry name" value="He_PIG"/>
    <property type="match status" value="1"/>
</dbReference>
<evidence type="ECO:0000313" key="6">
    <source>
        <dbReference type="EMBL" id="NEU66434.1"/>
    </source>
</evidence>
<dbReference type="Pfam" id="PF00082">
    <property type="entry name" value="Peptidase_S8"/>
    <property type="match status" value="1"/>
</dbReference>
<keyword evidence="3" id="KW-0720">Serine protease</keyword>
<dbReference type="Gene3D" id="3.40.50.200">
    <property type="entry name" value="Peptidase S8/S53 domain"/>
    <property type="match status" value="1"/>
</dbReference>
<dbReference type="InterPro" id="IPR000209">
    <property type="entry name" value="Peptidase_S8/S53_dom"/>
</dbReference>
<dbReference type="GO" id="GO:0005509">
    <property type="term" value="F:calcium ion binding"/>
    <property type="evidence" value="ECO:0007669"/>
    <property type="project" value="InterPro"/>
</dbReference>
<evidence type="ECO:0000256" key="2">
    <source>
        <dbReference type="ARBA" id="ARBA00022801"/>
    </source>
</evidence>
<dbReference type="EMBL" id="JAAGNZ010000001">
    <property type="protein sequence ID" value="NEU66434.1"/>
    <property type="molecule type" value="Genomic_DNA"/>
</dbReference>
<dbReference type="GO" id="GO:0006508">
    <property type="term" value="P:proteolysis"/>
    <property type="evidence" value="ECO:0007669"/>
    <property type="project" value="UniProtKB-KW"/>
</dbReference>
<dbReference type="PROSITE" id="PS00138">
    <property type="entry name" value="SUBTILASE_SER"/>
    <property type="match status" value="1"/>
</dbReference>
<protein>
    <submittedName>
        <fullName evidence="6">S8 family serine peptidase</fullName>
    </submittedName>
</protein>
<dbReference type="InterPro" id="IPR006644">
    <property type="entry name" value="Cadg"/>
</dbReference>
<dbReference type="SMART" id="SM00736">
    <property type="entry name" value="CADG"/>
    <property type="match status" value="1"/>
</dbReference>
<evidence type="ECO:0000256" key="4">
    <source>
        <dbReference type="SAM" id="SignalP"/>
    </source>
</evidence>
<sequence>MVQLLQTSRSFILMTAALLCFCFSAMAQTTTKEAALAAKVTPDLYQVMQNRGQAAPALIEGFLLETNQVFVDNKIAIEAIANNEDGEELLNQLKALGLTDGVAYKRIVFGYLPIDKINELKNVQSLSFARSSYKPLTNTGSVTSQGDVSLRANTARSTYSVTGAGVKVGVLSDSYNNLGGAATGVSTNDLPAAGVQVLQDLTSGGSDEGRAMAEIVHDLAPGSAIAFNTAFTGQAGFAQGIINLAAAGCQIIVDDVFYYLEPFFQDGPIAQAITQVANNNSVTYFSLAGNHARSSYQAPYKSGGTYNGFPTHDFGNGTVDNKQRLTIPAGSILRLVLQWDNPFQSVSGGTGATTDLDYYILSTSGTVLAAGTTSQANGGDPVEYFGQLTNTNPVAASVDLVIVKRSGPDPGFIKWVNFGNGAPRPTVEYDTQSSTLVGHSNSAKAISVGAAPYFNTPAFNGAATATIEGFSSAGGTPVLFTTSGTRINGITGTVYQKPEITSVDGGDNTFFGSDIDGNGKPNFFGTSAAAPHAAAVGALMKQKVPGITAATILSTLKSTALDMDDPSTAGFDTGFDYGTGFGFIQADRALQAIAPVNTPPMVANAVPPQSATVGVAFTYNIPDNTFTDAETPNSLTLSVSGLPAGLSFTAPTTISGTPSTTAGSPFTVMVKATDPGNLSASTTFTFTVNPAASTPPSGSFAIVGVTTVSCTTISAGQRTLTFNPQYSGVNGQPISFSVANESLPTTAPGPYTLNLYTDNPVIILRATQTGTAGEASFNYNWLGACGGPTPPPSTDFTIVGVTTVSCTTISAGQRSVSFTPQYSGTTGQPISFSVVNELLPTTAPGPYTLNLYTDNPVIVLKAAQTGTATVASYTYNWFAACGSSTSAARIGVSAEGGLSVRVLGNPVPCEVAEIEIKGTTGVPVAISLLDAGGRVMHEHQITEAAAVERVNLPIRGRQGLLLLTVSTPTERKTIKLIKQ</sequence>
<dbReference type="InterPro" id="IPR036852">
    <property type="entry name" value="Peptidase_S8/S53_dom_sf"/>
</dbReference>
<name>A0A6M0IE00_9BACT</name>
<evidence type="ECO:0000313" key="7">
    <source>
        <dbReference type="Proteomes" id="UP000477386"/>
    </source>
</evidence>
<gene>
    <name evidence="6" type="ORF">GK091_06050</name>
</gene>
<dbReference type="CDD" id="cd05562">
    <property type="entry name" value="Peptidases_S53_like"/>
    <property type="match status" value="1"/>
</dbReference>
<feature type="signal peptide" evidence="4">
    <location>
        <begin position="1"/>
        <end position="27"/>
    </location>
</feature>
<proteinExistence type="predicted"/>
<keyword evidence="1" id="KW-0645">Protease</keyword>
<dbReference type="GO" id="GO:0016020">
    <property type="term" value="C:membrane"/>
    <property type="evidence" value="ECO:0007669"/>
    <property type="project" value="InterPro"/>
</dbReference>
<feature type="domain" description="Dystroglycan-type cadherin-like" evidence="5">
    <location>
        <begin position="601"/>
        <end position="695"/>
    </location>
</feature>
<dbReference type="Gene3D" id="2.60.40.10">
    <property type="entry name" value="Immunoglobulins"/>
    <property type="match status" value="1"/>
</dbReference>
<dbReference type="AlphaFoldDB" id="A0A6M0IE00"/>
<dbReference type="InterPro" id="IPR013783">
    <property type="entry name" value="Ig-like_fold"/>
</dbReference>
<organism evidence="6 7">
    <name type="scientific">Spirosoma agri</name>
    <dbReference type="NCBI Taxonomy" id="1987381"/>
    <lineage>
        <taxon>Bacteria</taxon>
        <taxon>Pseudomonadati</taxon>
        <taxon>Bacteroidota</taxon>
        <taxon>Cytophagia</taxon>
        <taxon>Cytophagales</taxon>
        <taxon>Cytophagaceae</taxon>
        <taxon>Spirosoma</taxon>
    </lineage>
</organism>
<reference evidence="6 7" key="1">
    <citation type="submission" date="2020-02" db="EMBL/GenBank/DDBJ databases">
        <title>Draft genome sequence of two Spirosoma agri KCTC 52727 and Spirosoma terrae KCTC 52035.</title>
        <authorList>
            <person name="Rojas J."/>
            <person name="Ambika Manirajan B."/>
            <person name="Ratering S."/>
            <person name="Suarez C."/>
            <person name="Schnell S."/>
        </authorList>
    </citation>
    <scope>NUCLEOTIDE SEQUENCE [LARGE SCALE GENOMIC DNA]</scope>
    <source>
        <strain evidence="6 7">KCTC 52727</strain>
    </source>
</reference>
<keyword evidence="7" id="KW-1185">Reference proteome</keyword>
<dbReference type="InterPro" id="IPR023828">
    <property type="entry name" value="Peptidase_S8_Ser-AS"/>
</dbReference>
<evidence type="ECO:0000259" key="5">
    <source>
        <dbReference type="SMART" id="SM00736"/>
    </source>
</evidence>
<feature type="chain" id="PRO_5026889006" evidence="4">
    <location>
        <begin position="28"/>
        <end position="979"/>
    </location>
</feature>
<dbReference type="SUPFAM" id="SSF52743">
    <property type="entry name" value="Subtilisin-like"/>
    <property type="match status" value="1"/>
</dbReference>
<evidence type="ECO:0000256" key="1">
    <source>
        <dbReference type="ARBA" id="ARBA00022670"/>
    </source>
</evidence>
<keyword evidence="4" id="KW-0732">Signal</keyword>
<dbReference type="InterPro" id="IPR015919">
    <property type="entry name" value="Cadherin-like_sf"/>
</dbReference>
<dbReference type="Proteomes" id="UP000477386">
    <property type="component" value="Unassembled WGS sequence"/>
</dbReference>